<protein>
    <submittedName>
        <fullName evidence="3">LAME_0E10440g1_1</fullName>
    </submittedName>
</protein>
<dbReference type="AlphaFoldDB" id="A0A1G4JK28"/>
<sequence>MVFSRRTTYILHQHLYKLSLWAVRHPLLAILIPFITLFIIACPTLACIWQDKGFSNHYLSKIDVQTQGTGSSSNFSLTQIWISQAPKENILGKSSLLESLAIQNKLVRGVLAEHDVDTVQTPFQSWNNSVDLLYRDPYPLKTLNSKIDEIPHSLLRNALKVNGFFTSAETLVVNILAPAEKQLSLRSQLQENVAELSGIANVTGYQVFTSDAKDHESTFEGVLKLDIQSVTAGDILMGVLILLLSFLQFYQKYNVVAKVNSKLGMSVAIVAQIVLSVAASNTLTVLLFGKTEGSIPFFSMWFPVLLISSSGLLERLSETAGSALTQSPLLLSSETDSDTGHASTKSYVDASVKASISLFKTVITSLLLSILLFPFNRRTSFFLSVAFLSCLLVQVTAFTAILSSDYQRLKRSERLFQDGGDHNVSQYLDDHSTLFNEPSMKSYLSSILDGHVSIFSHCITVLMIFQYIVNLRYRLVRTSSSLIYKVLHGQFSIMDPFKSSSLVPLVEMDSILKLVLANHGTGTYYISKSSDDRILVLKTGLEEFKNYRNDVVSAFQPLVSSYKFDLYFFFEFSVMVVLISSIAVLMVQTLLDKLQAWPQLNEHRASEYDAKLLTAQDSLAPSHTSGSSFHTKELSLGGHTLDIMSISTSDSPFIFSIGMDRKLLIWSPLSHPAPIPTEIPLNRQMWPVLRVVTSFNGNFTAVFGKSGRISCWSRKSFSFIWSTKVDFKNNDLLESFFRTRTTPAFLKKRITSTAKHQGKKDLLASSMRRRDSTASISSLKSASSAAPAFVSQYGDTKSLPDTTEEEDIELVFVTACGTIYNIDVVGKVTNFQVTNSASPLVSCKKLTTPRVNDRLIICDKQGDIYISTVVNNKWRPRKLVLIRNAFNRGQKLMTPATLMRHIHQEGEQNAEQEQPSVKDIKATLLVPFVGMLLLARENEADLVDAQTGTVIKTFKLANFMPGSLRIFHDQPTHCKFCGSASVATLSIAYTERYTSNLVLSTFKLESRTKTSICLRVERDPREIRCLGLESVVERKYFLPDIDKWDATDNNVIIGLKRKEKDRSATSESKSMMRSASEDVKAGELRLRGRLESRSMKPSKSAEYNIHDIWEGWTMTVNGQVTYYKIPVGVNGLLTNRIGPFEKFGAKSMVASFGNVMKLFYLGHEESIMAPEGVGSNEEESGLKFVNKRRQRLNEKKISINYGQL</sequence>
<dbReference type="Gene3D" id="2.130.10.10">
    <property type="entry name" value="YVTN repeat-like/Quinoprotein amine dehydrogenase"/>
    <property type="match status" value="1"/>
</dbReference>
<accession>A0A1G4JK28</accession>
<dbReference type="InterPro" id="IPR000731">
    <property type="entry name" value="SSD"/>
</dbReference>
<feature type="transmembrane region" description="Helical" evidence="1">
    <location>
        <begin position="263"/>
        <end position="288"/>
    </location>
</feature>
<keyword evidence="1" id="KW-0472">Membrane</keyword>
<organism evidence="3 4">
    <name type="scientific">Lachancea meyersii CBS 8951</name>
    <dbReference type="NCBI Taxonomy" id="1266667"/>
    <lineage>
        <taxon>Eukaryota</taxon>
        <taxon>Fungi</taxon>
        <taxon>Dikarya</taxon>
        <taxon>Ascomycota</taxon>
        <taxon>Saccharomycotina</taxon>
        <taxon>Saccharomycetes</taxon>
        <taxon>Saccharomycetales</taxon>
        <taxon>Saccharomycetaceae</taxon>
        <taxon>Lachancea</taxon>
    </lineage>
</organism>
<dbReference type="Proteomes" id="UP000191144">
    <property type="component" value="Chromosome E"/>
</dbReference>
<feature type="transmembrane region" description="Helical" evidence="1">
    <location>
        <begin position="27"/>
        <end position="49"/>
    </location>
</feature>
<dbReference type="SUPFAM" id="SSF50978">
    <property type="entry name" value="WD40 repeat-like"/>
    <property type="match status" value="1"/>
</dbReference>
<name>A0A1G4JK28_9SACH</name>
<dbReference type="PROSITE" id="PS50156">
    <property type="entry name" value="SSD"/>
    <property type="match status" value="1"/>
</dbReference>
<keyword evidence="1" id="KW-1133">Transmembrane helix</keyword>
<keyword evidence="1" id="KW-0812">Transmembrane</keyword>
<evidence type="ECO:0000256" key="1">
    <source>
        <dbReference type="SAM" id="Phobius"/>
    </source>
</evidence>
<dbReference type="OrthoDB" id="1914839at2759"/>
<reference evidence="4" key="1">
    <citation type="submission" date="2016-03" db="EMBL/GenBank/DDBJ databases">
        <authorList>
            <person name="Devillers Hugo."/>
        </authorList>
    </citation>
    <scope>NUCLEOTIDE SEQUENCE [LARGE SCALE GENOMIC DNA]</scope>
</reference>
<evidence type="ECO:0000313" key="3">
    <source>
        <dbReference type="EMBL" id="SCU90895.1"/>
    </source>
</evidence>
<proteinExistence type="predicted"/>
<gene>
    <name evidence="3" type="ORF">LAME_0E10440G</name>
</gene>
<dbReference type="EMBL" id="LT598481">
    <property type="protein sequence ID" value="SCU90895.1"/>
    <property type="molecule type" value="Genomic_DNA"/>
</dbReference>
<evidence type="ECO:0000313" key="4">
    <source>
        <dbReference type="Proteomes" id="UP000191144"/>
    </source>
</evidence>
<keyword evidence="4" id="KW-1185">Reference proteome</keyword>
<feature type="transmembrane region" description="Helical" evidence="1">
    <location>
        <begin position="354"/>
        <end position="374"/>
    </location>
</feature>
<dbReference type="InterPro" id="IPR036322">
    <property type="entry name" value="WD40_repeat_dom_sf"/>
</dbReference>
<feature type="domain" description="SSD" evidence="2">
    <location>
        <begin position="234"/>
        <end position="404"/>
    </location>
</feature>
<feature type="transmembrane region" description="Helical" evidence="1">
    <location>
        <begin position="381"/>
        <end position="402"/>
    </location>
</feature>
<feature type="transmembrane region" description="Helical" evidence="1">
    <location>
        <begin position="566"/>
        <end position="591"/>
    </location>
</feature>
<evidence type="ECO:0000259" key="2">
    <source>
        <dbReference type="PROSITE" id="PS50156"/>
    </source>
</evidence>
<feature type="transmembrane region" description="Helical" evidence="1">
    <location>
        <begin position="450"/>
        <end position="469"/>
    </location>
</feature>
<dbReference type="InterPro" id="IPR015943">
    <property type="entry name" value="WD40/YVTN_repeat-like_dom_sf"/>
</dbReference>
<feature type="transmembrane region" description="Helical" evidence="1">
    <location>
        <begin position="232"/>
        <end position="251"/>
    </location>
</feature>